<dbReference type="RefSeq" id="WP_344042660.1">
    <property type="nucleotide sequence ID" value="NZ_BAAAKE010000036.1"/>
</dbReference>
<comment type="caution">
    <text evidence="1">The sequence shown here is derived from an EMBL/GenBank/DDBJ whole genome shotgun (WGS) entry which is preliminary data.</text>
</comment>
<evidence type="ECO:0000313" key="1">
    <source>
        <dbReference type="EMBL" id="MFC5054244.1"/>
    </source>
</evidence>
<keyword evidence="2" id="KW-1185">Reference proteome</keyword>
<accession>A0ABV9XV65</accession>
<dbReference type="EMBL" id="JBHSJB010000009">
    <property type="protein sequence ID" value="MFC5054244.1"/>
    <property type="molecule type" value="Genomic_DNA"/>
</dbReference>
<dbReference type="Proteomes" id="UP001595833">
    <property type="component" value="Unassembled WGS sequence"/>
</dbReference>
<evidence type="ECO:0008006" key="3">
    <source>
        <dbReference type="Google" id="ProtNLM"/>
    </source>
</evidence>
<evidence type="ECO:0000313" key="2">
    <source>
        <dbReference type="Proteomes" id="UP001595833"/>
    </source>
</evidence>
<protein>
    <recommendedName>
        <fullName evidence="3">Lipoprotein</fullName>
    </recommendedName>
</protein>
<gene>
    <name evidence="1" type="ORF">ACFPFM_10790</name>
</gene>
<organism evidence="1 2">
    <name type="scientific">Saccharothrix xinjiangensis</name>
    <dbReference type="NCBI Taxonomy" id="204798"/>
    <lineage>
        <taxon>Bacteria</taxon>
        <taxon>Bacillati</taxon>
        <taxon>Actinomycetota</taxon>
        <taxon>Actinomycetes</taxon>
        <taxon>Pseudonocardiales</taxon>
        <taxon>Pseudonocardiaceae</taxon>
        <taxon>Saccharothrix</taxon>
    </lineage>
</organism>
<proteinExistence type="predicted"/>
<reference evidence="2" key="1">
    <citation type="journal article" date="2019" name="Int. J. Syst. Evol. Microbiol.">
        <title>The Global Catalogue of Microorganisms (GCM) 10K type strain sequencing project: providing services to taxonomists for standard genome sequencing and annotation.</title>
        <authorList>
            <consortium name="The Broad Institute Genomics Platform"/>
            <consortium name="The Broad Institute Genome Sequencing Center for Infectious Disease"/>
            <person name="Wu L."/>
            <person name="Ma J."/>
        </authorList>
    </citation>
    <scope>NUCLEOTIDE SEQUENCE [LARGE SCALE GENOMIC DNA]</scope>
    <source>
        <strain evidence="2">KCTC 12848</strain>
    </source>
</reference>
<name>A0ABV9XV65_9PSEU</name>
<sequence>MVAPLVLLAGCTADPAGPATAEVAAPPTALTVLDVGDGEASAIATSAELFRNAPVAARAAGARVVTVRGADPRADRAAVEALRGDPPTTVPAFEVIATVAQVSPGPDGDYSGEAPVESLRPWVEAAGREGLYVVLDLQPGRARLLDQAKRYASLLELPHVGLAVDPEWKLGPDQVPLEQIGGVDAAEINETAAWPADLTARAALPQELLVVHQFRLSCQ</sequence>